<dbReference type="EMBL" id="SOAZ01000002">
    <property type="protein sequence ID" value="TDT63412.1"/>
    <property type="molecule type" value="Genomic_DNA"/>
</dbReference>
<evidence type="ECO:0000313" key="2">
    <source>
        <dbReference type="EMBL" id="TDT63412.1"/>
    </source>
</evidence>
<feature type="compositionally biased region" description="Basic and acidic residues" evidence="1">
    <location>
        <begin position="7"/>
        <end position="17"/>
    </location>
</feature>
<name>A0A4R7KUX7_9CLOT</name>
<protein>
    <submittedName>
        <fullName evidence="2">Uncharacterized protein</fullName>
    </submittedName>
</protein>
<proteinExistence type="predicted"/>
<reference evidence="2 3" key="1">
    <citation type="submission" date="2019-03" db="EMBL/GenBank/DDBJ databases">
        <title>Genomic Encyclopedia of Type Strains, Phase IV (KMG-IV): sequencing the most valuable type-strain genomes for metagenomic binning, comparative biology and taxonomic classification.</title>
        <authorList>
            <person name="Goeker M."/>
        </authorList>
    </citation>
    <scope>NUCLEOTIDE SEQUENCE [LARGE SCALE GENOMIC DNA]</scope>
    <source>
        <strain evidence="2 3">DSM 24455</strain>
    </source>
</reference>
<keyword evidence="3" id="KW-1185">Reference proteome</keyword>
<accession>A0A4R7KUX7</accession>
<dbReference type="AlphaFoldDB" id="A0A4R7KUX7"/>
<dbReference type="RefSeq" id="WP_166636294.1">
    <property type="nucleotide sequence ID" value="NZ_SOAZ01000002.1"/>
</dbReference>
<evidence type="ECO:0000313" key="3">
    <source>
        <dbReference type="Proteomes" id="UP000295325"/>
    </source>
</evidence>
<feature type="region of interest" description="Disordered" evidence="1">
    <location>
        <begin position="1"/>
        <end position="26"/>
    </location>
</feature>
<gene>
    <name evidence="2" type="ORF">EDD71_102174</name>
</gene>
<sequence length="57" mass="7172">MKLGQVLREKQPNEYRKLNKRKKKERKAKEHLSFYDILELMKHDSYERHRGALRQRY</sequence>
<evidence type="ECO:0000256" key="1">
    <source>
        <dbReference type="SAM" id="MobiDB-lite"/>
    </source>
</evidence>
<comment type="caution">
    <text evidence="2">The sequence shown here is derived from an EMBL/GenBank/DDBJ whole genome shotgun (WGS) entry which is preliminary data.</text>
</comment>
<organism evidence="2 3">
    <name type="scientific">Fonticella tunisiensis</name>
    <dbReference type="NCBI Taxonomy" id="1096341"/>
    <lineage>
        <taxon>Bacteria</taxon>
        <taxon>Bacillati</taxon>
        <taxon>Bacillota</taxon>
        <taxon>Clostridia</taxon>
        <taxon>Eubacteriales</taxon>
        <taxon>Clostridiaceae</taxon>
        <taxon>Fonticella</taxon>
    </lineage>
</organism>
<dbReference type="Proteomes" id="UP000295325">
    <property type="component" value="Unassembled WGS sequence"/>
</dbReference>